<dbReference type="Pfam" id="PF00078">
    <property type="entry name" value="RVT_1"/>
    <property type="match status" value="1"/>
</dbReference>
<sequence>MQQAKKKHFRFEAMWLRSKECEDIVRAHWKDPFRGHKFTDLQDIQRVIIMHFESLFQSSNPNHQGIFETLRTVAPTVSQEMNEILLQPFTPDEVKRAIKSIANRLKPMMPTIISESQSAFIPGRLIIDNVLIAYEINHFLAHKYWGKEGHIALKLDISKAYDRVEWFFLERALGRLGFQGDFVSLIMTCVSTVSFSFMLNGSNFGHIRPKRGIRQGDPLSPYLFLFCAEVFSRMIQYEESRGTLKGVAVRRNGPRISHLFLHDADDTLLFVQAIEEALLCIRGVLEQFEAASGLAINWQKSAAVFSKNIDRNAQFALGQVLGVSVVDRHEKYLGISTVIGRSKRALFDHIKSRIWDKMQHWRTKLLSQA</sequence>
<dbReference type="PROSITE" id="PS50878">
    <property type="entry name" value="RT_POL"/>
    <property type="match status" value="1"/>
</dbReference>
<gene>
    <name evidence="2" type="ORF">Slati_2428200</name>
</gene>
<evidence type="ECO:0000313" key="2">
    <source>
        <dbReference type="EMBL" id="KAL0439452.1"/>
    </source>
</evidence>
<dbReference type="CDD" id="cd01650">
    <property type="entry name" value="RT_nLTR_like"/>
    <property type="match status" value="1"/>
</dbReference>
<accession>A0AAW2WC78</accession>
<feature type="domain" description="Reverse transcriptase" evidence="1">
    <location>
        <begin position="1"/>
        <end position="337"/>
    </location>
</feature>
<reference evidence="2" key="1">
    <citation type="submission" date="2020-06" db="EMBL/GenBank/DDBJ databases">
        <authorList>
            <person name="Li T."/>
            <person name="Hu X."/>
            <person name="Zhang T."/>
            <person name="Song X."/>
            <person name="Zhang H."/>
            <person name="Dai N."/>
            <person name="Sheng W."/>
            <person name="Hou X."/>
            <person name="Wei L."/>
        </authorList>
    </citation>
    <scope>NUCLEOTIDE SEQUENCE</scope>
    <source>
        <strain evidence="2">KEN1</strain>
        <tissue evidence="2">Leaf</tissue>
    </source>
</reference>
<evidence type="ECO:0000259" key="1">
    <source>
        <dbReference type="PROSITE" id="PS50878"/>
    </source>
</evidence>
<dbReference type="InterPro" id="IPR043502">
    <property type="entry name" value="DNA/RNA_pol_sf"/>
</dbReference>
<protein>
    <submittedName>
        <fullName evidence="2">Mitochondrial protein</fullName>
    </submittedName>
</protein>
<organism evidence="2">
    <name type="scientific">Sesamum latifolium</name>
    <dbReference type="NCBI Taxonomy" id="2727402"/>
    <lineage>
        <taxon>Eukaryota</taxon>
        <taxon>Viridiplantae</taxon>
        <taxon>Streptophyta</taxon>
        <taxon>Embryophyta</taxon>
        <taxon>Tracheophyta</taxon>
        <taxon>Spermatophyta</taxon>
        <taxon>Magnoliopsida</taxon>
        <taxon>eudicotyledons</taxon>
        <taxon>Gunneridae</taxon>
        <taxon>Pentapetalae</taxon>
        <taxon>asterids</taxon>
        <taxon>lamiids</taxon>
        <taxon>Lamiales</taxon>
        <taxon>Pedaliaceae</taxon>
        <taxon>Sesamum</taxon>
    </lineage>
</organism>
<dbReference type="PANTHER" id="PTHR31635">
    <property type="entry name" value="REVERSE TRANSCRIPTASE DOMAIN-CONTAINING PROTEIN-RELATED"/>
    <property type="match status" value="1"/>
</dbReference>
<dbReference type="EMBL" id="JACGWN010000008">
    <property type="protein sequence ID" value="KAL0439452.1"/>
    <property type="molecule type" value="Genomic_DNA"/>
</dbReference>
<name>A0AAW2WC78_9LAMI</name>
<proteinExistence type="predicted"/>
<dbReference type="SUPFAM" id="SSF56672">
    <property type="entry name" value="DNA/RNA polymerases"/>
    <property type="match status" value="1"/>
</dbReference>
<reference evidence="2" key="2">
    <citation type="journal article" date="2024" name="Plant">
        <title>Genomic evolution and insights into agronomic trait innovations of Sesamum species.</title>
        <authorList>
            <person name="Miao H."/>
            <person name="Wang L."/>
            <person name="Qu L."/>
            <person name="Liu H."/>
            <person name="Sun Y."/>
            <person name="Le M."/>
            <person name="Wang Q."/>
            <person name="Wei S."/>
            <person name="Zheng Y."/>
            <person name="Lin W."/>
            <person name="Duan Y."/>
            <person name="Cao H."/>
            <person name="Xiong S."/>
            <person name="Wang X."/>
            <person name="Wei L."/>
            <person name="Li C."/>
            <person name="Ma Q."/>
            <person name="Ju M."/>
            <person name="Zhao R."/>
            <person name="Li G."/>
            <person name="Mu C."/>
            <person name="Tian Q."/>
            <person name="Mei H."/>
            <person name="Zhang T."/>
            <person name="Gao T."/>
            <person name="Zhang H."/>
        </authorList>
    </citation>
    <scope>NUCLEOTIDE SEQUENCE</scope>
    <source>
        <strain evidence="2">KEN1</strain>
    </source>
</reference>
<dbReference type="AlphaFoldDB" id="A0AAW2WC78"/>
<dbReference type="PANTHER" id="PTHR31635:SF196">
    <property type="entry name" value="REVERSE TRANSCRIPTASE DOMAIN-CONTAINING PROTEIN-RELATED"/>
    <property type="match status" value="1"/>
</dbReference>
<comment type="caution">
    <text evidence="2">The sequence shown here is derived from an EMBL/GenBank/DDBJ whole genome shotgun (WGS) entry which is preliminary data.</text>
</comment>
<dbReference type="InterPro" id="IPR000477">
    <property type="entry name" value="RT_dom"/>
</dbReference>